<feature type="binding site" evidence="13">
    <location>
        <position position="156"/>
    </location>
    <ligand>
        <name>ATP</name>
        <dbReference type="ChEBI" id="CHEBI:30616"/>
    </ligand>
</feature>
<dbReference type="GO" id="GO:0000922">
    <property type="term" value="C:spindle pole"/>
    <property type="evidence" value="ECO:0007669"/>
    <property type="project" value="UniProtKB-SubCell"/>
</dbReference>
<feature type="domain" description="Protein kinase" evidence="15">
    <location>
        <begin position="126"/>
        <end position="456"/>
    </location>
</feature>
<dbReference type="PROSITE" id="PS50294">
    <property type="entry name" value="WD_REPEATS_REGION"/>
    <property type="match status" value="1"/>
</dbReference>
<dbReference type="InterPro" id="IPR015943">
    <property type="entry name" value="WD40/YVTN_repeat-like_dom_sf"/>
</dbReference>
<keyword evidence="14" id="KW-0472">Membrane</keyword>
<feature type="repeat" description="WD" evidence="12">
    <location>
        <begin position="742"/>
        <end position="783"/>
    </location>
</feature>
<protein>
    <submittedName>
        <fullName evidence="16">Serine/threonine-protein kinase PrkC</fullName>
        <ecNumber evidence="16">2.7.11.1</ecNumber>
    </submittedName>
</protein>
<dbReference type="Gene3D" id="3.30.200.20">
    <property type="entry name" value="Phosphorylase Kinase, domain 1"/>
    <property type="match status" value="1"/>
</dbReference>
<dbReference type="InterPro" id="IPR036322">
    <property type="entry name" value="WD40_repeat_dom_sf"/>
</dbReference>
<dbReference type="OrthoDB" id="500858at2"/>
<dbReference type="InterPro" id="IPR011044">
    <property type="entry name" value="Quino_amine_DH_bsu"/>
</dbReference>
<dbReference type="PROSITE" id="PS00107">
    <property type="entry name" value="PROTEIN_KINASE_ATP"/>
    <property type="match status" value="1"/>
</dbReference>
<keyword evidence="11" id="KW-0963">Cytoplasm</keyword>
<dbReference type="Pfam" id="PF07714">
    <property type="entry name" value="PK_Tyr_Ser-Thr"/>
    <property type="match status" value="1"/>
</dbReference>
<dbReference type="InterPro" id="IPR011009">
    <property type="entry name" value="Kinase-like_dom_sf"/>
</dbReference>
<feature type="repeat" description="WD" evidence="12">
    <location>
        <begin position="921"/>
        <end position="953"/>
    </location>
</feature>
<evidence type="ECO:0000256" key="7">
    <source>
        <dbReference type="ARBA" id="ARBA00022737"/>
    </source>
</evidence>
<keyword evidence="11" id="KW-0206">Cytoskeleton</keyword>
<dbReference type="PANTHER" id="PTHR43289:SF34">
    <property type="entry name" value="SERINE_THREONINE-PROTEIN KINASE YBDM-RELATED"/>
    <property type="match status" value="1"/>
</dbReference>
<keyword evidence="14" id="KW-1133">Transmembrane helix</keyword>
<comment type="subcellular location">
    <subcellularLocation>
        <location evidence="1">Cytoplasm</location>
        <location evidence="1">Cytoskeleton</location>
        <location evidence="1">Microtubule organizing center</location>
        <location evidence="1">Centrosome</location>
    </subcellularLocation>
    <subcellularLocation>
        <location evidence="2">Cytoplasm</location>
        <location evidence="2">Cytoskeleton</location>
        <location evidence="2">Spindle pole</location>
    </subcellularLocation>
</comment>
<dbReference type="InterPro" id="IPR001245">
    <property type="entry name" value="Ser-Thr/Tyr_kinase_cat_dom"/>
</dbReference>
<dbReference type="Pfam" id="PF00400">
    <property type="entry name" value="WD40"/>
    <property type="match status" value="2"/>
</dbReference>
<keyword evidence="14" id="KW-0812">Transmembrane</keyword>
<keyword evidence="5 12" id="KW-0853">WD repeat</keyword>
<evidence type="ECO:0000256" key="11">
    <source>
        <dbReference type="ARBA" id="ARBA00023212"/>
    </source>
</evidence>
<dbReference type="EMBL" id="CP036272">
    <property type="protein sequence ID" value="QDT59029.1"/>
    <property type="molecule type" value="Genomic_DNA"/>
</dbReference>
<keyword evidence="17" id="KW-1185">Reference proteome</keyword>
<dbReference type="PROSITE" id="PS50011">
    <property type="entry name" value="PROTEIN_KINASE_DOM"/>
    <property type="match status" value="1"/>
</dbReference>
<evidence type="ECO:0000256" key="14">
    <source>
        <dbReference type="SAM" id="Phobius"/>
    </source>
</evidence>
<keyword evidence="8 13" id="KW-0547">Nucleotide-binding</keyword>
<dbReference type="Gene3D" id="1.10.510.10">
    <property type="entry name" value="Transferase(Phosphotransferase) domain 1"/>
    <property type="match status" value="1"/>
</dbReference>
<evidence type="ECO:0000256" key="10">
    <source>
        <dbReference type="ARBA" id="ARBA00022840"/>
    </source>
</evidence>
<dbReference type="PROSITE" id="PS00678">
    <property type="entry name" value="WD_REPEATS_1"/>
    <property type="match status" value="1"/>
</dbReference>
<dbReference type="GO" id="GO:0005524">
    <property type="term" value="F:ATP binding"/>
    <property type="evidence" value="ECO:0007669"/>
    <property type="project" value="UniProtKB-UniRule"/>
</dbReference>
<dbReference type="SMART" id="SM00320">
    <property type="entry name" value="WD40"/>
    <property type="match status" value="10"/>
</dbReference>
<dbReference type="SMART" id="SM00220">
    <property type="entry name" value="S_TKc"/>
    <property type="match status" value="1"/>
</dbReference>
<feature type="transmembrane region" description="Helical" evidence="14">
    <location>
        <begin position="482"/>
        <end position="506"/>
    </location>
</feature>
<dbReference type="PROSITE" id="PS50082">
    <property type="entry name" value="WD_REPEATS_2"/>
    <property type="match status" value="4"/>
</dbReference>
<evidence type="ECO:0000256" key="6">
    <source>
        <dbReference type="ARBA" id="ARBA00022679"/>
    </source>
</evidence>
<name>A0A517SSE1_9BACT</name>
<reference evidence="16 17" key="1">
    <citation type="submission" date="2019-02" db="EMBL/GenBank/DDBJ databases">
        <title>Deep-cultivation of Planctomycetes and their phenomic and genomic characterization uncovers novel biology.</title>
        <authorList>
            <person name="Wiegand S."/>
            <person name="Jogler M."/>
            <person name="Boedeker C."/>
            <person name="Pinto D."/>
            <person name="Vollmers J."/>
            <person name="Rivas-Marin E."/>
            <person name="Kohn T."/>
            <person name="Peeters S.H."/>
            <person name="Heuer A."/>
            <person name="Rast P."/>
            <person name="Oberbeckmann S."/>
            <person name="Bunk B."/>
            <person name="Jeske O."/>
            <person name="Meyerdierks A."/>
            <person name="Storesund J.E."/>
            <person name="Kallscheuer N."/>
            <person name="Luecker S."/>
            <person name="Lage O.M."/>
            <person name="Pohl T."/>
            <person name="Merkel B.J."/>
            <person name="Hornburger P."/>
            <person name="Mueller R.-W."/>
            <person name="Bruemmer F."/>
            <person name="Labrenz M."/>
            <person name="Spormann A.M."/>
            <person name="Op den Camp H."/>
            <person name="Overmann J."/>
            <person name="Amann R."/>
            <person name="Jetten M.S.M."/>
            <person name="Mascher T."/>
            <person name="Medema M.H."/>
            <person name="Devos D.P."/>
            <person name="Kaster A.-K."/>
            <person name="Ovreas L."/>
            <person name="Rohde M."/>
            <person name="Galperin M.Y."/>
            <person name="Jogler C."/>
        </authorList>
    </citation>
    <scope>NUCLEOTIDE SEQUENCE [LARGE SCALE GENOMIC DNA]</scope>
    <source>
        <strain evidence="16 17">SV_7m_r</strain>
    </source>
</reference>
<evidence type="ECO:0000256" key="8">
    <source>
        <dbReference type="ARBA" id="ARBA00022741"/>
    </source>
</evidence>
<dbReference type="InterPro" id="IPR001680">
    <property type="entry name" value="WD40_rpt"/>
</dbReference>
<dbReference type="Proteomes" id="UP000315003">
    <property type="component" value="Chromosome"/>
</dbReference>
<dbReference type="SUPFAM" id="SSF50998">
    <property type="entry name" value="Quinoprotein alcohol dehydrogenase-like"/>
    <property type="match status" value="1"/>
</dbReference>
<evidence type="ECO:0000313" key="16">
    <source>
        <dbReference type="EMBL" id="QDT59029.1"/>
    </source>
</evidence>
<evidence type="ECO:0000256" key="2">
    <source>
        <dbReference type="ARBA" id="ARBA00004647"/>
    </source>
</evidence>
<dbReference type="CDD" id="cd14014">
    <property type="entry name" value="STKc_PknB_like"/>
    <property type="match status" value="1"/>
</dbReference>
<keyword evidence="6 16" id="KW-0808">Transferase</keyword>
<dbReference type="EC" id="2.7.11.1" evidence="16"/>
<evidence type="ECO:0000256" key="5">
    <source>
        <dbReference type="ARBA" id="ARBA00022574"/>
    </source>
</evidence>
<evidence type="ECO:0000256" key="9">
    <source>
        <dbReference type="ARBA" id="ARBA00022777"/>
    </source>
</evidence>
<evidence type="ECO:0000313" key="17">
    <source>
        <dbReference type="Proteomes" id="UP000315003"/>
    </source>
</evidence>
<dbReference type="InterPro" id="IPR008271">
    <property type="entry name" value="Ser/Thr_kinase_AS"/>
</dbReference>
<dbReference type="PANTHER" id="PTHR43289">
    <property type="entry name" value="MITOGEN-ACTIVATED PROTEIN KINASE KINASE KINASE 20-RELATED"/>
    <property type="match status" value="1"/>
</dbReference>
<evidence type="ECO:0000256" key="1">
    <source>
        <dbReference type="ARBA" id="ARBA00004300"/>
    </source>
</evidence>
<keyword evidence="9 16" id="KW-0418">Kinase</keyword>
<feature type="repeat" description="WD" evidence="12">
    <location>
        <begin position="1353"/>
        <end position="1394"/>
    </location>
</feature>
<dbReference type="SUPFAM" id="SSF56112">
    <property type="entry name" value="Protein kinase-like (PK-like)"/>
    <property type="match status" value="1"/>
</dbReference>
<dbReference type="RefSeq" id="WP_145270616.1">
    <property type="nucleotide sequence ID" value="NZ_CP036272.1"/>
</dbReference>
<gene>
    <name evidence="16" type="primary">prkC_7</name>
    <name evidence="16" type="ORF">SV7mr_15340</name>
</gene>
<dbReference type="InterPro" id="IPR000719">
    <property type="entry name" value="Prot_kinase_dom"/>
</dbReference>
<sequence length="1705" mass="186831">MDSDQTAANHLSHDIEDRRRQLLLDFEAQFRSEVKPEIETFFVQQHFAGTLAERRLLLNDLIELEMRLRREQGEQPDIAEYTACSAEALAQPSVNKTVGGWDDDSEGLGEQTAVVLDRLPMDFGDYRLLRKLGEGGMGVVYEAEQRGMGKRRVAIKTIRAVGDSDERVLARFRIEVEAVAQLEHRHIVPVYHFGQHAGVHYYVMKLIEGANLRQLVKTLRRVTEDSSAGFAVGEALAESNSEALVTRQVLADRSRSRSAHSSGWSKAETLASEDMLEEIAQNGSTANPLFMQCFVRMALQVCSALQHVHERGLLHRDIKPANFLLDRDGDAWLTDFGLAKIGDQTAHSMPGGVMGTYAYMSPEQAMGSQRVFVDHRTDIYSLGVTLYELLTLRRAVQGDSIETLLHAVRFEYPEPICQIDPKLPKDLETIIMKAMSKDPNARFHCAEDMALELQLFQHGKPLTIRPPSLVERLGYWARANRGVVASIVAIAAVLFVAAMVSVGILLRANGEIAKAFESEKEQKQIVVQQRDKVERLLVQSDGMRVAAQSVLQQQEDPELALLLAIEAAKLHPGIEANSALLQAAELAHELRRFKTHSTAVGHLSFNHAANRLVTAVQMKPANVKQPPEPAIVWDPSTGQQLGKLNGARTITSTAFNPDDDFVLTASVNGLATPLFTKVDADSIAQATLWDARRFEPLVTFPGSRLRVAKPSAFHPEAEQIVLPATGNDAIVYGFDGQKLQTLSGHQQPVIHASYSGNGRRILTCSSDRQVRVWDAESGQELAVLSESKVGGGKVLVDGGAAVEISDNGQYVLVFSGDGRGSVWDLFDPAGPQKRTLTGYSAAQFIGPGDELLAHGLFSVAGATAVALAPLGALDQAKNLPVSSGVLNLTVGSNGEFAVLQGSRDRTELELWDLENRRLQRTFRHDSVIHSLVLSPDQRWIVAAAGKGDVAIWSTHDAMSQVAFQHRSASKASFISTQSQGSQLGLISNRGHSFQLRIDGDSLADRQRWTGEVLAPDTSHLLQRLDHELSLVPLAGGRIKRARVGPRDRALAIGPEGKLVALKKDGQRIMVWDSESDTRRFYDVEETGEVWAVFSADTNQLLVVCHSGSVQLWDLKTATITKQLRLAGRLQRVRQSCALSQFAVELDNGEVCVIDARTPELVTKVAEPGKKTRGLWFGPRGDQLIISLSGDEGRIEVWDLITKQRINQRSVPRVSAVAPHPHEPEILIGSLTNGALLWNYQADSVRTITSQPQRSACYSVTGEQFFLGSICPSEIDPAFAELPEALRRRITQPDATEISRWDRATLMQDQSRSFPGAILTGQMKATTDGSLLVSMSSNGIVVTDANELSAQKLCQGHAQQITAALFDREAHSVLTTGRDGRICRWECQSGRLLQAWYHSRSIGCAALKPDGSLLANGDDEGAVTVWQIQTPAAEEPRSREVCWFEAPVRSVALSDDGSSLIAIDDAGVWQLIDLATGNQANVSDISEAVQWAEFSADGKHLLVLTKSRATVCVLEVATAFGNNSPRFKVVHQGKLIVDAQFDATGQRIAILEQSVDGGGLTLWGKELAGHTVFFKHGFDAGTMSSVQFDASGQFLIAAGAKGYSVLRIDTGERWLEGEGRLYRFDRAHQAEPFTQGKLDWLIRRNSQAKTATLVPIDPLEFAKTIVVPALSDEDKQQYLIGEHSVAKRATGLGSQVRNEGRTLTQE</sequence>
<feature type="repeat" description="WD" evidence="12">
    <location>
        <begin position="1397"/>
        <end position="1435"/>
    </location>
</feature>
<dbReference type="InterPro" id="IPR019775">
    <property type="entry name" value="WD40_repeat_CS"/>
</dbReference>
<dbReference type="GO" id="GO:0004674">
    <property type="term" value="F:protein serine/threonine kinase activity"/>
    <property type="evidence" value="ECO:0007669"/>
    <property type="project" value="UniProtKB-KW"/>
</dbReference>
<comment type="similarity">
    <text evidence="3">Belongs to the protein kinase superfamily. NEK Ser/Thr protein kinase family. NIMA subfamily.</text>
</comment>
<keyword evidence="4" id="KW-0723">Serine/threonine-protein kinase</keyword>
<dbReference type="PROSITE" id="PS00108">
    <property type="entry name" value="PROTEIN_KINASE_ST"/>
    <property type="match status" value="1"/>
</dbReference>
<proteinExistence type="inferred from homology"/>
<evidence type="ECO:0000256" key="12">
    <source>
        <dbReference type="PROSITE-ProRule" id="PRU00221"/>
    </source>
</evidence>
<dbReference type="InterPro" id="IPR017441">
    <property type="entry name" value="Protein_kinase_ATP_BS"/>
</dbReference>
<accession>A0A517SSE1</accession>
<evidence type="ECO:0000256" key="13">
    <source>
        <dbReference type="PROSITE-ProRule" id="PRU10141"/>
    </source>
</evidence>
<dbReference type="GO" id="GO:0005813">
    <property type="term" value="C:centrosome"/>
    <property type="evidence" value="ECO:0007669"/>
    <property type="project" value="UniProtKB-SubCell"/>
</dbReference>
<evidence type="ECO:0000256" key="4">
    <source>
        <dbReference type="ARBA" id="ARBA00022527"/>
    </source>
</evidence>
<dbReference type="SUPFAM" id="SSF50969">
    <property type="entry name" value="YVTN repeat-like/Quinoprotein amine dehydrogenase"/>
    <property type="match status" value="1"/>
</dbReference>
<dbReference type="InterPro" id="IPR011047">
    <property type="entry name" value="Quinoprotein_ADH-like_sf"/>
</dbReference>
<evidence type="ECO:0000259" key="15">
    <source>
        <dbReference type="PROSITE" id="PS50011"/>
    </source>
</evidence>
<evidence type="ECO:0000256" key="3">
    <source>
        <dbReference type="ARBA" id="ARBA00010886"/>
    </source>
</evidence>
<keyword evidence="7" id="KW-0677">Repeat</keyword>
<dbReference type="SUPFAM" id="SSF50978">
    <property type="entry name" value="WD40 repeat-like"/>
    <property type="match status" value="1"/>
</dbReference>
<organism evidence="16 17">
    <name type="scientific">Stieleria bergensis</name>
    <dbReference type="NCBI Taxonomy" id="2528025"/>
    <lineage>
        <taxon>Bacteria</taxon>
        <taxon>Pseudomonadati</taxon>
        <taxon>Planctomycetota</taxon>
        <taxon>Planctomycetia</taxon>
        <taxon>Pirellulales</taxon>
        <taxon>Pirellulaceae</taxon>
        <taxon>Stieleria</taxon>
    </lineage>
</organism>
<keyword evidence="10 13" id="KW-0067">ATP-binding</keyword>
<dbReference type="Gene3D" id="2.130.10.10">
    <property type="entry name" value="YVTN repeat-like/Quinoprotein amine dehydrogenase"/>
    <property type="match status" value="6"/>
</dbReference>